<sequence length="187" mass="21160">LCFSEFAYPPAKNAARERFQDEFEQLRPDSRLSASHSSPLPRADPVVMPIYHSTTYRFATVQQYNEKNHGSNYVYQRSGNPTVENVEVIIRELEQGAASIAYNSGLAAFSAVMLEFLNAGDHLICMNPMYSGSYQFLTETLVRFGVTVEFVNVEKENDFVLAVKQAIKKNTKARFPCGSMFRRFDCG</sequence>
<dbReference type="Pfam" id="PF01053">
    <property type="entry name" value="Cys_Met_Meta_PP"/>
    <property type="match status" value="1"/>
</dbReference>
<dbReference type="GO" id="GO:0016846">
    <property type="term" value="F:carbon-sulfur lyase activity"/>
    <property type="evidence" value="ECO:0007669"/>
    <property type="project" value="TreeGrafter"/>
</dbReference>
<dbReference type="InterPro" id="IPR000277">
    <property type="entry name" value="Cys/Met-Metab_PyrdxlP-dep_enz"/>
</dbReference>
<evidence type="ECO:0000256" key="3">
    <source>
        <dbReference type="RuleBase" id="RU362118"/>
    </source>
</evidence>
<accession>A0A158QXE9</accession>
<dbReference type="InterPro" id="IPR015424">
    <property type="entry name" value="PyrdxlP-dep_Trfase"/>
</dbReference>
<evidence type="ECO:0000256" key="2">
    <source>
        <dbReference type="ARBA" id="ARBA00022898"/>
    </source>
</evidence>
<dbReference type="UniPathway" id="UPA00136">
    <property type="reaction ID" value="UER00202"/>
</dbReference>
<evidence type="ECO:0000313" key="4">
    <source>
        <dbReference type="WBParaSite" id="NBR_0000673901-mRNA-1"/>
    </source>
</evidence>
<organism evidence="4">
    <name type="scientific">Nippostrongylus brasiliensis</name>
    <name type="common">Rat hookworm</name>
    <dbReference type="NCBI Taxonomy" id="27835"/>
    <lineage>
        <taxon>Eukaryota</taxon>
        <taxon>Metazoa</taxon>
        <taxon>Ecdysozoa</taxon>
        <taxon>Nematoda</taxon>
        <taxon>Chromadorea</taxon>
        <taxon>Rhabditida</taxon>
        <taxon>Rhabditina</taxon>
        <taxon>Rhabditomorpha</taxon>
        <taxon>Strongyloidea</taxon>
        <taxon>Heligmosomidae</taxon>
        <taxon>Nippostrongylus</taxon>
    </lineage>
</organism>
<comment type="cofactor">
    <cofactor evidence="1 3">
        <name>pyridoxal 5'-phosphate</name>
        <dbReference type="ChEBI" id="CHEBI:597326"/>
    </cofactor>
</comment>
<dbReference type="Gene3D" id="3.40.640.10">
    <property type="entry name" value="Type I PLP-dependent aspartate aminotransferase-like (Major domain)"/>
    <property type="match status" value="1"/>
</dbReference>
<dbReference type="GO" id="GO:0030170">
    <property type="term" value="F:pyridoxal phosphate binding"/>
    <property type="evidence" value="ECO:0007669"/>
    <property type="project" value="InterPro"/>
</dbReference>
<dbReference type="GO" id="GO:0019344">
    <property type="term" value="P:cysteine biosynthetic process"/>
    <property type="evidence" value="ECO:0007669"/>
    <property type="project" value="UniProtKB-UniPathway"/>
</dbReference>
<protein>
    <submittedName>
        <fullName evidence="4">Cystathionine gamma-lyase</fullName>
    </submittedName>
</protein>
<dbReference type="GO" id="GO:0005737">
    <property type="term" value="C:cytoplasm"/>
    <property type="evidence" value="ECO:0007669"/>
    <property type="project" value="TreeGrafter"/>
</dbReference>
<dbReference type="OMA" id="CFSEFAY"/>
<dbReference type="PANTHER" id="PTHR11808:SF80">
    <property type="entry name" value="CYSTATHIONINE GAMMA-LYASE"/>
    <property type="match status" value="1"/>
</dbReference>
<dbReference type="WBParaSite" id="NBR_0000673901-mRNA-1">
    <property type="protein sequence ID" value="NBR_0000673901-mRNA-1"/>
    <property type="gene ID" value="NBR_0000673901"/>
</dbReference>
<evidence type="ECO:0000256" key="1">
    <source>
        <dbReference type="ARBA" id="ARBA00001933"/>
    </source>
</evidence>
<dbReference type="AlphaFoldDB" id="A0A158QXE9"/>
<dbReference type="InterPro" id="IPR015421">
    <property type="entry name" value="PyrdxlP-dep_Trfase_major"/>
</dbReference>
<proteinExistence type="inferred from homology"/>
<dbReference type="GO" id="GO:0019346">
    <property type="term" value="P:transsulfuration"/>
    <property type="evidence" value="ECO:0007669"/>
    <property type="project" value="InterPro"/>
</dbReference>
<dbReference type="SUPFAM" id="SSF53383">
    <property type="entry name" value="PLP-dependent transferases"/>
    <property type="match status" value="1"/>
</dbReference>
<reference evidence="4" key="1">
    <citation type="submission" date="2016-04" db="UniProtKB">
        <authorList>
            <consortium name="WormBaseParasite"/>
        </authorList>
    </citation>
    <scope>IDENTIFICATION</scope>
</reference>
<keyword evidence="2 3" id="KW-0663">Pyridoxal phosphate</keyword>
<comment type="similarity">
    <text evidence="3">Belongs to the trans-sulfuration enzymes family.</text>
</comment>
<dbReference type="PANTHER" id="PTHR11808">
    <property type="entry name" value="TRANS-SULFURATION ENZYME FAMILY MEMBER"/>
    <property type="match status" value="1"/>
</dbReference>
<name>A0A158QXE9_NIPBR</name>